<dbReference type="FunFam" id="1.10.238.10:FF:000007">
    <property type="entry name" value="Putative myosin regulatory light chain sqh"/>
    <property type="match status" value="1"/>
</dbReference>
<evidence type="ECO:0000313" key="9">
    <source>
        <dbReference type="Proteomes" id="UP000694851"/>
    </source>
</evidence>
<evidence type="ECO:0000313" key="10">
    <source>
        <dbReference type="RefSeq" id="XP_019513621.1"/>
    </source>
</evidence>
<evidence type="ECO:0000256" key="5">
    <source>
        <dbReference type="ARBA" id="ARBA00023175"/>
    </source>
</evidence>
<gene>
    <name evidence="10" type="primary">MYL5</name>
</gene>
<evidence type="ECO:0000256" key="6">
    <source>
        <dbReference type="ARBA" id="ARBA00023179"/>
    </source>
</evidence>
<dbReference type="CTD" id="4636"/>
<feature type="region of interest" description="Disordered" evidence="7">
    <location>
        <begin position="160"/>
        <end position="186"/>
    </location>
</feature>
<evidence type="ECO:0000256" key="1">
    <source>
        <dbReference type="ARBA" id="ARBA00022723"/>
    </source>
</evidence>
<dbReference type="InterPro" id="IPR050403">
    <property type="entry name" value="Myosin_RLC"/>
</dbReference>
<keyword evidence="6" id="KW-0514">Muscle protein</keyword>
<dbReference type="FunFam" id="1.10.238.10:FF:000010">
    <property type="entry name" value="Myosin regulatory light chain 2, atrial isoform"/>
    <property type="match status" value="1"/>
</dbReference>
<dbReference type="SUPFAM" id="SSF47473">
    <property type="entry name" value="EF-hand"/>
    <property type="match status" value="1"/>
</dbReference>
<keyword evidence="5" id="KW-0505">Motor protein</keyword>
<dbReference type="InterPro" id="IPR011992">
    <property type="entry name" value="EF-hand-dom_pair"/>
</dbReference>
<evidence type="ECO:0000256" key="2">
    <source>
        <dbReference type="ARBA" id="ARBA00022737"/>
    </source>
</evidence>
<keyword evidence="1" id="KW-0479">Metal-binding</keyword>
<organism evidence="9 10">
    <name type="scientific">Hipposideros armiger</name>
    <name type="common">Great Himalayan leaf-nosed bat</name>
    <dbReference type="NCBI Taxonomy" id="186990"/>
    <lineage>
        <taxon>Eukaryota</taxon>
        <taxon>Metazoa</taxon>
        <taxon>Chordata</taxon>
        <taxon>Craniata</taxon>
        <taxon>Vertebrata</taxon>
        <taxon>Euteleostomi</taxon>
        <taxon>Mammalia</taxon>
        <taxon>Eutheria</taxon>
        <taxon>Laurasiatheria</taxon>
        <taxon>Chiroptera</taxon>
        <taxon>Yinpterochiroptera</taxon>
        <taxon>Rhinolophoidea</taxon>
        <taxon>Hipposideridae</taxon>
        <taxon>Hipposideros</taxon>
    </lineage>
</organism>
<keyword evidence="2" id="KW-0677">Repeat</keyword>
<keyword evidence="4" id="KW-0518">Myosin</keyword>
<dbReference type="GO" id="GO:0016459">
    <property type="term" value="C:myosin complex"/>
    <property type="evidence" value="ECO:0007669"/>
    <property type="project" value="UniProtKB-KW"/>
</dbReference>
<accession>A0A8B7SJS2</accession>
<evidence type="ECO:0000256" key="7">
    <source>
        <dbReference type="SAM" id="MobiDB-lite"/>
    </source>
</evidence>
<dbReference type="SMART" id="SM00054">
    <property type="entry name" value="EFh"/>
    <property type="match status" value="2"/>
</dbReference>
<feature type="domain" description="EF-hand" evidence="8">
    <location>
        <begin position="200"/>
        <end position="235"/>
    </location>
</feature>
<dbReference type="Proteomes" id="UP000694851">
    <property type="component" value="Unplaced"/>
</dbReference>
<keyword evidence="9" id="KW-1185">Reference proteome</keyword>
<feature type="domain" description="EF-hand" evidence="8">
    <location>
        <begin position="270"/>
        <end position="305"/>
    </location>
</feature>
<dbReference type="PROSITE" id="PS50222">
    <property type="entry name" value="EF_HAND_2"/>
    <property type="match status" value="2"/>
</dbReference>
<evidence type="ECO:0000256" key="3">
    <source>
        <dbReference type="ARBA" id="ARBA00022837"/>
    </source>
</evidence>
<evidence type="ECO:0000259" key="8">
    <source>
        <dbReference type="PROSITE" id="PS50222"/>
    </source>
</evidence>
<reference evidence="10" key="1">
    <citation type="submission" date="2025-08" db="UniProtKB">
        <authorList>
            <consortium name="RefSeq"/>
        </authorList>
    </citation>
    <scope>IDENTIFICATION</scope>
    <source>
        <tissue evidence="10">Muscle</tissue>
    </source>
</reference>
<proteinExistence type="predicted"/>
<dbReference type="GeneID" id="109390950"/>
<dbReference type="RefSeq" id="XP_019513621.1">
    <property type="nucleotide sequence ID" value="XM_019658076.1"/>
</dbReference>
<dbReference type="PROSITE" id="PS00018">
    <property type="entry name" value="EF_HAND_1"/>
    <property type="match status" value="1"/>
</dbReference>
<dbReference type="KEGG" id="hai:109390950"/>
<dbReference type="Gene3D" id="1.10.238.10">
    <property type="entry name" value="EF-hand"/>
    <property type="match status" value="2"/>
</dbReference>
<protein>
    <submittedName>
        <fullName evidence="10">Myosin light chain 5 isoform X1</fullName>
    </submittedName>
</protein>
<dbReference type="InterPro" id="IPR002048">
    <property type="entry name" value="EF_hand_dom"/>
</dbReference>
<sequence>MSGETCTGGTILSVTLAPEAQAGAEEDAGRARKACGVETASRGARMRCRRRAAPGLASPGGRRGNGVRPLGVRVTSLGTQSSGRAARDRLRVRDSGFKVGLGCGRGCCFCGCTAPAASPRPPLRPLTLSVWAERKSRPAHRCSKRLRSESRAYKMHRRVRSVLRGPSGPGGASRKTKKKEGGALRAQRASSNVFSNFEQTQIQEFKEAFTLMDQNRDGFIDKEDLKDTYASLGKINVKDEELDAMLKEATGPINFTMFLNMFGEKLSGTDAEDTILNAFKMLDPEGKGSINKDYIKRLLMSQADKMTADEVDQMLQFATIDAAGNLDYKALSYVLTHGEEKEE</sequence>
<evidence type="ECO:0000256" key="4">
    <source>
        <dbReference type="ARBA" id="ARBA00023123"/>
    </source>
</evidence>
<dbReference type="AlphaFoldDB" id="A0A8B7SJS2"/>
<dbReference type="OrthoDB" id="429467at2759"/>
<dbReference type="Pfam" id="PF13499">
    <property type="entry name" value="EF-hand_7"/>
    <property type="match status" value="1"/>
</dbReference>
<dbReference type="CDD" id="cd00051">
    <property type="entry name" value="EFh"/>
    <property type="match status" value="1"/>
</dbReference>
<dbReference type="InterPro" id="IPR018247">
    <property type="entry name" value="EF_Hand_1_Ca_BS"/>
</dbReference>
<dbReference type="PANTHER" id="PTHR23049">
    <property type="entry name" value="MYOSIN REGULATORY LIGHT CHAIN 2"/>
    <property type="match status" value="1"/>
</dbReference>
<keyword evidence="3" id="KW-0106">Calcium</keyword>
<dbReference type="GO" id="GO:0005509">
    <property type="term" value="F:calcium ion binding"/>
    <property type="evidence" value="ECO:0007669"/>
    <property type="project" value="InterPro"/>
</dbReference>
<name>A0A8B7SJS2_HIPAR</name>